<dbReference type="PANTHER" id="PTHR30222">
    <property type="entry name" value="SPERMIDINE/PUTRESCINE-BINDING PERIPLASMIC PROTEIN"/>
    <property type="match status" value="1"/>
</dbReference>
<keyword evidence="2" id="KW-0813">Transport</keyword>
<sequence length="365" mass="39870">MYDTSKDWADLWRPELAGKISMVDSPREVVGVVLKCMGASYNTNNIDSQVAGGRNAVQQKLALLAKQHDINVFESSQKQSLSYSYNIDSSKSTSSSPAASPLLLYGTNVSLWKSQAEAFLLKRERGREVREVRLFDTLHYLKAFGVGDVWVAVGWSSDVIPAAKRMSNVAVIAPKSGSSLWADLWVLSALRIRTLLKSKPHFRLEFCDKITILGAGLGVSPPTVIPAASRFATDQIGGRFRGPSPLVHQWIEFCMQAERAHPFKENVIPGALPFALENGPAEELEALSKGKPKLDTNLIAGAPPAEILARCEFLDPLSDAALSDYKWLIASIKKPSGGLIQRVQHYISSVLSHIFAKVAVKGSVK</sequence>
<evidence type="ECO:0000256" key="2">
    <source>
        <dbReference type="ARBA" id="ARBA00022448"/>
    </source>
</evidence>
<protein>
    <submittedName>
        <fullName evidence="5">Uncharacterized protein</fullName>
    </submittedName>
</protein>
<gene>
    <name evidence="5" type="ORF">ILEXP_LOCUS49575</name>
</gene>
<evidence type="ECO:0000256" key="1">
    <source>
        <dbReference type="ARBA" id="ARBA00004418"/>
    </source>
</evidence>
<name>A0ABC8UD51_9AQUA</name>
<evidence type="ECO:0000313" key="5">
    <source>
        <dbReference type="EMBL" id="CAK9179632.1"/>
    </source>
</evidence>
<dbReference type="InterPro" id="IPR001188">
    <property type="entry name" value="Sperm_putr-bd"/>
</dbReference>
<accession>A0ABC8UD51</accession>
<evidence type="ECO:0000313" key="6">
    <source>
        <dbReference type="Proteomes" id="UP001642360"/>
    </source>
</evidence>
<dbReference type="Gene3D" id="3.40.190.10">
    <property type="entry name" value="Periplasmic binding protein-like II"/>
    <property type="match status" value="2"/>
</dbReference>
<dbReference type="SUPFAM" id="SSF53850">
    <property type="entry name" value="Periplasmic binding protein-like II"/>
    <property type="match status" value="1"/>
</dbReference>
<keyword evidence="3" id="KW-0732">Signal</keyword>
<comment type="subcellular location">
    <subcellularLocation>
        <location evidence="1">Periplasm</location>
    </subcellularLocation>
</comment>
<evidence type="ECO:0000256" key="4">
    <source>
        <dbReference type="ARBA" id="ARBA00022764"/>
    </source>
</evidence>
<keyword evidence="4" id="KW-0574">Periplasm</keyword>
<proteinExistence type="predicted"/>
<dbReference type="EMBL" id="CAUOFW020007558">
    <property type="protein sequence ID" value="CAK9179632.1"/>
    <property type="molecule type" value="Genomic_DNA"/>
</dbReference>
<dbReference type="PANTHER" id="PTHR30222:SF17">
    <property type="entry name" value="SPERMIDINE_PUTRESCINE-BINDING PERIPLASMIC PROTEIN"/>
    <property type="match status" value="1"/>
</dbReference>
<dbReference type="Proteomes" id="UP001642360">
    <property type="component" value="Unassembled WGS sequence"/>
</dbReference>
<keyword evidence="6" id="KW-1185">Reference proteome</keyword>
<reference evidence="5 6" key="1">
    <citation type="submission" date="2024-02" db="EMBL/GenBank/DDBJ databases">
        <authorList>
            <person name="Vignale AGUSTIN F."/>
            <person name="Sosa J E."/>
            <person name="Modenutti C."/>
        </authorList>
    </citation>
    <scope>NUCLEOTIDE SEQUENCE [LARGE SCALE GENOMIC DNA]</scope>
</reference>
<organism evidence="5 6">
    <name type="scientific">Ilex paraguariensis</name>
    <name type="common">yerba mate</name>
    <dbReference type="NCBI Taxonomy" id="185542"/>
    <lineage>
        <taxon>Eukaryota</taxon>
        <taxon>Viridiplantae</taxon>
        <taxon>Streptophyta</taxon>
        <taxon>Embryophyta</taxon>
        <taxon>Tracheophyta</taxon>
        <taxon>Spermatophyta</taxon>
        <taxon>Magnoliopsida</taxon>
        <taxon>eudicotyledons</taxon>
        <taxon>Gunneridae</taxon>
        <taxon>Pentapetalae</taxon>
        <taxon>asterids</taxon>
        <taxon>campanulids</taxon>
        <taxon>Aquifoliales</taxon>
        <taxon>Aquifoliaceae</taxon>
        <taxon>Ilex</taxon>
    </lineage>
</organism>
<dbReference type="AlphaFoldDB" id="A0ABC8UD51"/>
<dbReference type="PRINTS" id="PR00909">
    <property type="entry name" value="SPERMDNBNDNG"/>
</dbReference>
<evidence type="ECO:0000256" key="3">
    <source>
        <dbReference type="ARBA" id="ARBA00022729"/>
    </source>
</evidence>
<comment type="caution">
    <text evidence="5">The sequence shown here is derived from an EMBL/GenBank/DDBJ whole genome shotgun (WGS) entry which is preliminary data.</text>
</comment>